<feature type="chain" id="PRO_5016134185" evidence="1">
    <location>
        <begin position="17"/>
        <end position="152"/>
    </location>
</feature>
<feature type="signal peptide" evidence="1">
    <location>
        <begin position="1"/>
        <end position="16"/>
    </location>
</feature>
<dbReference type="OrthoDB" id="5383526at2759"/>
<organism evidence="2 3">
    <name type="scientific">Periconia macrospinosa</name>
    <dbReference type="NCBI Taxonomy" id="97972"/>
    <lineage>
        <taxon>Eukaryota</taxon>
        <taxon>Fungi</taxon>
        <taxon>Dikarya</taxon>
        <taxon>Ascomycota</taxon>
        <taxon>Pezizomycotina</taxon>
        <taxon>Dothideomycetes</taxon>
        <taxon>Pleosporomycetidae</taxon>
        <taxon>Pleosporales</taxon>
        <taxon>Massarineae</taxon>
        <taxon>Periconiaceae</taxon>
        <taxon>Periconia</taxon>
    </lineage>
</organism>
<keyword evidence="1" id="KW-0732">Signal</keyword>
<evidence type="ECO:0000313" key="2">
    <source>
        <dbReference type="EMBL" id="PVH91971.1"/>
    </source>
</evidence>
<name>A0A2V1D1U0_9PLEO</name>
<dbReference type="Proteomes" id="UP000244855">
    <property type="component" value="Unassembled WGS sequence"/>
</dbReference>
<proteinExistence type="predicted"/>
<protein>
    <submittedName>
        <fullName evidence="2">Uncharacterized protein</fullName>
    </submittedName>
</protein>
<reference evidence="2 3" key="1">
    <citation type="journal article" date="2018" name="Sci. Rep.">
        <title>Comparative genomics provides insights into the lifestyle and reveals functional heterogeneity of dark septate endophytic fungi.</title>
        <authorList>
            <person name="Knapp D.G."/>
            <person name="Nemeth J.B."/>
            <person name="Barry K."/>
            <person name="Hainaut M."/>
            <person name="Henrissat B."/>
            <person name="Johnson J."/>
            <person name="Kuo A."/>
            <person name="Lim J.H.P."/>
            <person name="Lipzen A."/>
            <person name="Nolan M."/>
            <person name="Ohm R.A."/>
            <person name="Tamas L."/>
            <person name="Grigoriev I.V."/>
            <person name="Spatafora J.W."/>
            <person name="Nagy L.G."/>
            <person name="Kovacs G.M."/>
        </authorList>
    </citation>
    <scope>NUCLEOTIDE SEQUENCE [LARGE SCALE GENOMIC DNA]</scope>
    <source>
        <strain evidence="2 3">DSE2036</strain>
    </source>
</reference>
<dbReference type="AlphaFoldDB" id="A0A2V1D1U0"/>
<sequence>MKYLQVLLGLAATVSAIDIKLHSSNNCGGGLYAYCTNWGPDSCCGQNIAAYLSVGFYAIPTNWNVETRAHTGGFCAGTRYVLGPQHRSTVCISEPDGIARFTGAGYGFTSRKAVSTEASATDCRPDGLVLDDGTNYALAALNEDQFSVLVCI</sequence>
<keyword evidence="3" id="KW-1185">Reference proteome</keyword>
<evidence type="ECO:0000313" key="3">
    <source>
        <dbReference type="Proteomes" id="UP000244855"/>
    </source>
</evidence>
<evidence type="ECO:0000256" key="1">
    <source>
        <dbReference type="SAM" id="SignalP"/>
    </source>
</evidence>
<gene>
    <name evidence="2" type="ORF">DM02DRAFT_702041</name>
</gene>
<accession>A0A2V1D1U0</accession>
<dbReference type="EMBL" id="KZ805745">
    <property type="protein sequence ID" value="PVH91971.1"/>
    <property type="molecule type" value="Genomic_DNA"/>
</dbReference>